<reference evidence="2 3" key="1">
    <citation type="submission" date="2014-02" db="EMBL/GenBank/DDBJ databases">
        <title>Draft Genome of Hylemonella gracilis isolated from the Niagara River.</title>
        <authorList>
            <person name="Pawlowski D.R."/>
            <person name="Koudelka G.B."/>
        </authorList>
    </citation>
    <scope>NUCLEOTIDE SEQUENCE [LARGE SCALE GENOMIC DNA]</scope>
    <source>
        <strain evidence="2 3">Niagara R</strain>
    </source>
</reference>
<protein>
    <recommendedName>
        <fullName evidence="1">Integrase catalytic domain-containing protein</fullName>
    </recommendedName>
</protein>
<dbReference type="Proteomes" id="UP000023268">
    <property type="component" value="Unassembled WGS sequence"/>
</dbReference>
<dbReference type="eggNOG" id="COG2801">
    <property type="taxonomic scope" value="Bacteria"/>
</dbReference>
<sequence>MSQSSFGTKTLVTEGRFERFTLNKLNQFLLEFPVSEAGKDYIDRAYLAPSRNVQGGTRNVVSDIPCPKMGVAMPTESQSVEFKFCLAHIFSSQILGYLMQPPSLELRYLGRNDKKVRSLYTPDCALFDWRSGVYLEEYKSASDREHLLRLHPGKYAQANDRNFICPPALDVVHPWGFRFRVRFDDEIHAIGHANRLFLFSYLGVEQVFDWHQIKEPLLGNFTGHGYRSYDDLVTAGVNADDLNWAIATGHLHIDFDAALLDREPDRVNVFTSRLLLESWNRAIRLNGSRPPSRTIKPEALSSGSRIVFDGSTLSVGVVGATALHAFDESGKAISLTYGQLNSAREAGILALPSDIANVAIAGPLWTASPKDLQRALRKLTILETLDRGEKLSLEDQHSASAIRRWRKKVSEGESAGLSAIESLIDSSGARGFRGPHIDLQHHDMLNLWLEKRLSDPTCPTTEFLYEESKEKSIAHGFTPVGRSAFYVRVKNIRSVETIKKSAGHKNSYQLAPSYWMLYRETPMHGVRAMEVVHIDSTLLDIETSSSISGEALGRAWLTLAMCANTRRVVGMYLSYSPPSHVSSLMVLADIVRRTGRLPDAVIHDWGSEFKAKCLWYALTSLQITHHIRPKSAPRFGAVLERVFGITTSELLANTTGNTKLRKKVRSMSPLVDPSRFNGLWLADLYGKLEEYFFDVYDTRKHPATNLTPRDAYNQSLLVHGHRIHRCRNLTSILPIILPPPSSSRGSRIDPARGLFVNGRHYGHPLLAKLALKGSRPEIRINPFDPSTILAFLDGQWVTCNSNISAQISRLSEPVCFCLFEELRMERLIVKNAKSRSRARVLALCKSLNEKALKNIAYWESAEAQATLEITDLGESESEATDTSAYTRLHEKVRESVARHLQLSGSAT</sequence>
<accession>A0A016XMD4</accession>
<evidence type="ECO:0000313" key="2">
    <source>
        <dbReference type="EMBL" id="EYC52737.1"/>
    </source>
</evidence>
<dbReference type="PROSITE" id="PS50994">
    <property type="entry name" value="INTEGRASE"/>
    <property type="match status" value="1"/>
</dbReference>
<evidence type="ECO:0000313" key="3">
    <source>
        <dbReference type="Proteomes" id="UP000023268"/>
    </source>
</evidence>
<dbReference type="InterPro" id="IPR012337">
    <property type="entry name" value="RNaseH-like_sf"/>
</dbReference>
<proteinExistence type="predicted"/>
<dbReference type="InterPro" id="IPR001584">
    <property type="entry name" value="Integrase_cat-core"/>
</dbReference>
<dbReference type="GO" id="GO:0003676">
    <property type="term" value="F:nucleic acid binding"/>
    <property type="evidence" value="ECO:0007669"/>
    <property type="project" value="InterPro"/>
</dbReference>
<dbReference type="EMBL" id="JEMG01000001">
    <property type="protein sequence ID" value="EYC52737.1"/>
    <property type="molecule type" value="Genomic_DNA"/>
</dbReference>
<dbReference type="Gene3D" id="3.30.420.10">
    <property type="entry name" value="Ribonuclease H-like superfamily/Ribonuclease H"/>
    <property type="match status" value="1"/>
</dbReference>
<evidence type="ECO:0000259" key="1">
    <source>
        <dbReference type="PROSITE" id="PS50994"/>
    </source>
</evidence>
<comment type="caution">
    <text evidence="2">The sequence shown here is derived from an EMBL/GenBank/DDBJ whole genome shotgun (WGS) entry which is preliminary data.</text>
</comment>
<gene>
    <name evidence="2" type="ORF">AZ34_00435</name>
</gene>
<name>A0A016XMD4_9BURK</name>
<dbReference type="InterPro" id="IPR036397">
    <property type="entry name" value="RNaseH_sf"/>
</dbReference>
<organism evidence="2 3">
    <name type="scientific">Hylemonella gracilis str. Niagara R</name>
    <dbReference type="NCBI Taxonomy" id="1458275"/>
    <lineage>
        <taxon>Bacteria</taxon>
        <taxon>Pseudomonadati</taxon>
        <taxon>Pseudomonadota</taxon>
        <taxon>Betaproteobacteria</taxon>
        <taxon>Burkholderiales</taxon>
        <taxon>Comamonadaceae</taxon>
        <taxon>Hylemonella</taxon>
    </lineage>
</organism>
<dbReference type="GO" id="GO:0015074">
    <property type="term" value="P:DNA integration"/>
    <property type="evidence" value="ECO:0007669"/>
    <property type="project" value="InterPro"/>
</dbReference>
<dbReference type="RefSeq" id="WP_035603564.1">
    <property type="nucleotide sequence ID" value="NZ_JEMG01000001.1"/>
</dbReference>
<feature type="domain" description="Integrase catalytic" evidence="1">
    <location>
        <begin position="518"/>
        <end position="716"/>
    </location>
</feature>
<dbReference type="OrthoDB" id="5439087at2"/>
<dbReference type="SUPFAM" id="SSF53098">
    <property type="entry name" value="Ribonuclease H-like"/>
    <property type="match status" value="1"/>
</dbReference>
<dbReference type="AlphaFoldDB" id="A0A016XMD4"/>